<evidence type="ECO:0000313" key="3">
    <source>
        <dbReference type="Proteomes" id="UP001061282"/>
    </source>
</evidence>
<comment type="caution">
    <text evidence="2">The sequence shown here is derived from an EMBL/GenBank/DDBJ whole genome shotgun (WGS) entry which is preliminary data.</text>
</comment>
<name>A0A9J6QGY7_9ENTR</name>
<keyword evidence="1" id="KW-0812">Transmembrane</keyword>
<dbReference type="EMBL" id="JAMGZJ010000077">
    <property type="protein sequence ID" value="MCU6670153.1"/>
    <property type="molecule type" value="Genomic_DNA"/>
</dbReference>
<evidence type="ECO:0000313" key="2">
    <source>
        <dbReference type="EMBL" id="MCU6670153.1"/>
    </source>
</evidence>
<keyword evidence="1" id="KW-0472">Membrane</keyword>
<keyword evidence="3" id="KW-1185">Reference proteome</keyword>
<organism evidence="2 3">
    <name type="scientific">Silvania confinis</name>
    <dbReference type="NCBI Taxonomy" id="2926470"/>
    <lineage>
        <taxon>Bacteria</taxon>
        <taxon>Pseudomonadati</taxon>
        <taxon>Pseudomonadota</taxon>
        <taxon>Gammaproteobacteria</taxon>
        <taxon>Enterobacterales</taxon>
        <taxon>Enterobacteriaceae</taxon>
        <taxon>Silvania</taxon>
    </lineage>
</organism>
<feature type="transmembrane region" description="Helical" evidence="1">
    <location>
        <begin position="241"/>
        <end position="259"/>
    </location>
</feature>
<accession>A0A9J6QGY7</accession>
<feature type="transmembrane region" description="Helical" evidence="1">
    <location>
        <begin position="290"/>
        <end position="309"/>
    </location>
</feature>
<feature type="transmembrane region" description="Helical" evidence="1">
    <location>
        <begin position="7"/>
        <end position="26"/>
    </location>
</feature>
<keyword evidence="1" id="KW-1133">Transmembrane helix</keyword>
<feature type="transmembrane region" description="Helical" evidence="1">
    <location>
        <begin position="142"/>
        <end position="165"/>
    </location>
</feature>
<feature type="transmembrane region" description="Helical" evidence="1">
    <location>
        <begin position="95"/>
        <end position="112"/>
    </location>
</feature>
<dbReference type="RefSeq" id="WP_271268695.1">
    <property type="nucleotide sequence ID" value="NZ_JAMGZJ010000077.1"/>
</dbReference>
<dbReference type="InterPro" id="IPR049458">
    <property type="entry name" value="EpsG-like"/>
</dbReference>
<reference evidence="2" key="1">
    <citation type="submission" date="2022-05" db="EMBL/GenBank/DDBJ databases">
        <title>Description of a novel species of Leclercia; Leclercia tamurae and the Proposal for a Novel Genus Silvania gen. nov. Containing Two Novel Species Silvania hatchlandensis sp. nov. and Silvania confinis sp. nov. Isolated from the Rhizosphere of Oak.</title>
        <authorList>
            <person name="Maddock D.W."/>
            <person name="Brady C.L."/>
            <person name="Denman S."/>
            <person name="Arnold D."/>
        </authorList>
    </citation>
    <scope>NUCLEOTIDE SEQUENCE</scope>
    <source>
        <strain evidence="2">H4N4</strain>
    </source>
</reference>
<dbReference type="Proteomes" id="UP001061282">
    <property type="component" value="Unassembled WGS sequence"/>
</dbReference>
<evidence type="ECO:0000256" key="1">
    <source>
        <dbReference type="SAM" id="Phobius"/>
    </source>
</evidence>
<feature type="transmembrane region" description="Helical" evidence="1">
    <location>
        <begin position="118"/>
        <end position="135"/>
    </location>
</feature>
<dbReference type="Pfam" id="PF14897">
    <property type="entry name" value="EpsG"/>
    <property type="match status" value="1"/>
</dbReference>
<protein>
    <submittedName>
        <fullName evidence="2">EpsG family protein</fullName>
    </submittedName>
</protein>
<dbReference type="AlphaFoldDB" id="A0A9J6QGY7"/>
<gene>
    <name evidence="2" type="ORF">M8013_15540</name>
</gene>
<feature type="transmembrane region" description="Helical" evidence="1">
    <location>
        <begin position="57"/>
        <end position="83"/>
    </location>
</feature>
<sequence>MKENKENIVNLVFFAVLGTLVLSFFMSNTQFFGLSRDYENYKAIFSGSAADEVQLELFYRILLALTNSYQLIIFTVLLISLVIKTSFFVKNTKSKQGLIIFLLYYAFVSCWILDYTQIRNGLCISILMFSIYYLFNKRLTPFYISVFIAITAHWSALPFLLLYPYVHWRKARIIGNAIAGVFVLIYLSGNADTLISIIRNYGIGQKIGNDGDVNLLNSLSLTFITWFLISIPEFKVPTRKYFINFFAFAFLQYMIFVMYSLPVTAFRVLEAYFFLMVTASVISAREKRTILIFLMKIVIISYMAFYYHVMFGVLNE</sequence>
<proteinExistence type="predicted"/>